<dbReference type="RefSeq" id="WP_070362546.1">
    <property type="nucleotide sequence ID" value="NZ_JAEUWV010000010.1"/>
</dbReference>
<comment type="caution">
    <text evidence="2">The sequence shown here is derived from an EMBL/GenBank/DDBJ whole genome shotgun (WGS) entry which is preliminary data.</text>
</comment>
<organism evidence="2 3">
    <name type="scientific">Corynebacterium lipophilum</name>
    <dbReference type="NCBI Taxonomy" id="2804918"/>
    <lineage>
        <taxon>Bacteria</taxon>
        <taxon>Bacillati</taxon>
        <taxon>Actinomycetota</taxon>
        <taxon>Actinomycetes</taxon>
        <taxon>Mycobacteriales</taxon>
        <taxon>Corynebacteriaceae</taxon>
        <taxon>Corynebacterium</taxon>
    </lineage>
</organism>
<protein>
    <submittedName>
        <fullName evidence="2">HypC/HybG/HupF family hydrogenase formation chaperone</fullName>
    </submittedName>
</protein>
<gene>
    <name evidence="2" type="ORF">JMN37_07635</name>
</gene>
<dbReference type="SUPFAM" id="SSF159127">
    <property type="entry name" value="HupF/HypC-like"/>
    <property type="match status" value="1"/>
</dbReference>
<evidence type="ECO:0000313" key="3">
    <source>
        <dbReference type="Proteomes" id="UP001205920"/>
    </source>
</evidence>
<dbReference type="AlphaFoldDB" id="A0AAW5HXC7"/>
<accession>A0AAW5HXC7</accession>
<evidence type="ECO:0000313" key="2">
    <source>
        <dbReference type="EMBL" id="MCO6394844.1"/>
    </source>
</evidence>
<comment type="similarity">
    <text evidence="1">Belongs to the HupF/HypC family.</text>
</comment>
<dbReference type="PANTHER" id="PTHR35177">
    <property type="entry name" value="HYDROGENASE MATURATION FACTOR HYBG"/>
    <property type="match status" value="1"/>
</dbReference>
<dbReference type="PROSITE" id="PS01097">
    <property type="entry name" value="HUPF_HYPC"/>
    <property type="match status" value="1"/>
</dbReference>
<dbReference type="PRINTS" id="PR00445">
    <property type="entry name" value="HUPFHYPC"/>
</dbReference>
<proteinExistence type="inferred from homology"/>
<dbReference type="GO" id="GO:0051604">
    <property type="term" value="P:protein maturation"/>
    <property type="evidence" value="ECO:0007669"/>
    <property type="project" value="TreeGrafter"/>
</dbReference>
<dbReference type="Proteomes" id="UP001205920">
    <property type="component" value="Unassembled WGS sequence"/>
</dbReference>
<sequence>MCLGVPAQVVEIKDPTRATVSISGVTRAISTDLLVEEGLEVGEWVLVHVGFALSKIDEDEAATTLQQIQQLGANTFEDELDSFTTSRID</sequence>
<dbReference type="NCBIfam" id="TIGR00074">
    <property type="entry name" value="hypC_hupF"/>
    <property type="match status" value="1"/>
</dbReference>
<dbReference type="Pfam" id="PF01455">
    <property type="entry name" value="HupF_HypC"/>
    <property type="match status" value="1"/>
</dbReference>
<dbReference type="InterPro" id="IPR001109">
    <property type="entry name" value="Hydrogenase_HupF/HypC"/>
</dbReference>
<keyword evidence="3" id="KW-1185">Reference proteome</keyword>
<dbReference type="EMBL" id="JAEUWV010000010">
    <property type="protein sequence ID" value="MCO6394844.1"/>
    <property type="molecule type" value="Genomic_DNA"/>
</dbReference>
<dbReference type="GO" id="GO:1902670">
    <property type="term" value="F:carbon dioxide binding"/>
    <property type="evidence" value="ECO:0007669"/>
    <property type="project" value="TreeGrafter"/>
</dbReference>
<reference evidence="2 3" key="1">
    <citation type="submission" date="2021-01" db="EMBL/GenBank/DDBJ databases">
        <title>Identification and Characterization of Corynebacterium sp.</title>
        <authorList>
            <person name="Luo Q."/>
            <person name="Qu P."/>
            <person name="Chen Q."/>
        </authorList>
    </citation>
    <scope>NUCLEOTIDE SEQUENCE [LARGE SCALE GENOMIC DNA]</scope>
    <source>
        <strain evidence="2 3">MC-18</strain>
    </source>
</reference>
<evidence type="ECO:0000256" key="1">
    <source>
        <dbReference type="ARBA" id="ARBA00006018"/>
    </source>
</evidence>
<dbReference type="FunFam" id="2.30.30.140:FF:000022">
    <property type="entry name" value="Hydrogenase assembly chaperone HybG"/>
    <property type="match status" value="1"/>
</dbReference>
<dbReference type="PANTHER" id="PTHR35177:SF2">
    <property type="entry name" value="HYDROGENASE MATURATION FACTOR HYBG"/>
    <property type="match status" value="1"/>
</dbReference>
<dbReference type="GO" id="GO:0005506">
    <property type="term" value="F:iron ion binding"/>
    <property type="evidence" value="ECO:0007669"/>
    <property type="project" value="TreeGrafter"/>
</dbReference>
<name>A0AAW5HXC7_9CORY</name>
<dbReference type="InterPro" id="IPR019812">
    <property type="entry name" value="Hydgase_assmbl_chp_CS"/>
</dbReference>
<dbReference type="Gene3D" id="2.30.30.140">
    <property type="match status" value="1"/>
</dbReference>